<gene>
    <name evidence="2" type="ORF">E6C27_scaffold468G001660</name>
</gene>
<proteinExistence type="predicted"/>
<dbReference type="AlphaFoldDB" id="A0A5A7V479"/>
<dbReference type="Proteomes" id="UP000321393">
    <property type="component" value="Unassembled WGS sequence"/>
</dbReference>
<feature type="region of interest" description="Disordered" evidence="1">
    <location>
        <begin position="122"/>
        <end position="145"/>
    </location>
</feature>
<evidence type="ECO:0000313" key="3">
    <source>
        <dbReference type="Proteomes" id="UP000321393"/>
    </source>
</evidence>
<dbReference type="EMBL" id="SSTE01003650">
    <property type="protein sequence ID" value="KAA0063052.1"/>
    <property type="molecule type" value="Genomic_DNA"/>
</dbReference>
<evidence type="ECO:0000256" key="1">
    <source>
        <dbReference type="SAM" id="MobiDB-lite"/>
    </source>
</evidence>
<feature type="compositionally biased region" description="Low complexity" evidence="1">
    <location>
        <begin position="122"/>
        <end position="133"/>
    </location>
</feature>
<comment type="caution">
    <text evidence="2">The sequence shown here is derived from an EMBL/GenBank/DDBJ whole genome shotgun (WGS) entry which is preliminary data.</text>
</comment>
<feature type="region of interest" description="Disordered" evidence="1">
    <location>
        <begin position="200"/>
        <end position="219"/>
    </location>
</feature>
<protein>
    <submittedName>
        <fullName evidence="2">CACTA en-spm transposon protein</fullName>
    </submittedName>
</protein>
<sequence length="219" mass="24503">MNLFPKNNLASPTARAEMTSPVPTLKVDDVENEDLNVLEIVVSHRVDEHIEDDTLWRTDVDPTIVERPIVRHVTDDFIDDVDEHLSHASGTSTMSFPRTNFLETDAMSLEFADDLDNLAGGSSSVGDNSGFSSQPSATSTPRRRAQSRLLELGTTQAMDVCVRKTFPVRCLKWADVGREYIEVIKSDLQGDCHRHVKKYSDPKEARANPPHLLMGRDED</sequence>
<reference evidence="2 3" key="1">
    <citation type="submission" date="2019-08" db="EMBL/GenBank/DDBJ databases">
        <title>Draft genome sequences of two oriental melons (Cucumis melo L. var makuwa).</title>
        <authorList>
            <person name="Kwon S.-Y."/>
        </authorList>
    </citation>
    <scope>NUCLEOTIDE SEQUENCE [LARGE SCALE GENOMIC DNA]</scope>
    <source>
        <strain evidence="3">cv. SW 3</strain>
        <tissue evidence="2">Leaf</tissue>
    </source>
</reference>
<name>A0A5A7V479_CUCMM</name>
<accession>A0A5A7V479</accession>
<evidence type="ECO:0000313" key="2">
    <source>
        <dbReference type="EMBL" id="KAA0063052.1"/>
    </source>
</evidence>
<organism evidence="2 3">
    <name type="scientific">Cucumis melo var. makuwa</name>
    <name type="common">Oriental melon</name>
    <dbReference type="NCBI Taxonomy" id="1194695"/>
    <lineage>
        <taxon>Eukaryota</taxon>
        <taxon>Viridiplantae</taxon>
        <taxon>Streptophyta</taxon>
        <taxon>Embryophyta</taxon>
        <taxon>Tracheophyta</taxon>
        <taxon>Spermatophyta</taxon>
        <taxon>Magnoliopsida</taxon>
        <taxon>eudicotyledons</taxon>
        <taxon>Gunneridae</taxon>
        <taxon>Pentapetalae</taxon>
        <taxon>rosids</taxon>
        <taxon>fabids</taxon>
        <taxon>Cucurbitales</taxon>
        <taxon>Cucurbitaceae</taxon>
        <taxon>Benincaseae</taxon>
        <taxon>Cucumis</taxon>
    </lineage>
</organism>